<dbReference type="OrthoDB" id="923194at2"/>
<comment type="caution">
    <text evidence="3">The sequence shown here is derived from an EMBL/GenBank/DDBJ whole genome shotgun (WGS) entry which is preliminary data.</text>
</comment>
<keyword evidence="1" id="KW-0732">Signal</keyword>
<dbReference type="SMART" id="SM00060">
    <property type="entry name" value="FN3"/>
    <property type="match status" value="4"/>
</dbReference>
<feature type="domain" description="Fibronectin type-III" evidence="2">
    <location>
        <begin position="176"/>
        <end position="368"/>
    </location>
</feature>
<dbReference type="InParanoid" id="A0A259U2J8"/>
<feature type="domain" description="Fibronectin type-III" evidence="2">
    <location>
        <begin position="384"/>
        <end position="476"/>
    </location>
</feature>
<accession>A0A259U2J8</accession>
<dbReference type="InterPro" id="IPR036116">
    <property type="entry name" value="FN3_sf"/>
</dbReference>
<reference evidence="3 4" key="1">
    <citation type="submission" date="2016-11" db="EMBL/GenBank/DDBJ databases">
        <title>Study of marine rhodopsin-containing bacteria.</title>
        <authorList>
            <person name="Yoshizawa S."/>
            <person name="Kumagai Y."/>
            <person name="Kogure K."/>
        </authorList>
    </citation>
    <scope>NUCLEOTIDE SEQUENCE [LARGE SCALE GENOMIC DNA]</scope>
    <source>
        <strain evidence="3 4">SG-29</strain>
    </source>
</reference>
<sequence>MTLSRFLSLAFALVLLAPEASAQSASGGLASAGLRVLTDEAGRTHVYHTLPLRPDGGVVVTRESGGILDTLTAEPLAAPVSPSAFVRVAGVEALEALVQDDETPAEAFFRVRTGPVSNRLAAFLSPDVARGLGRLVIDETAPDGATVTYRATRVDADLRPDGEAAEATVTIRRQRPLAPDSLALDHVGRRVTVAWEYPANPLVSGGEDDGVVHFRLYREAGGEMVPVDGGPAILRVDNQTAYSTVITLASPEETAAVAVAAVDAMAQEARTETARYQPLAAEPPPPLDGIGANARREDGADVVDVTWPVSVVSDAAGYWVLRAERINGPYERLNAEPLAVLETVYIDRPEPGAYFYAVVVVDEMGNESRQSGAVAATVEDTTPPSAVTNLSAEPLADGSVRIAWTAPQAADYEGALVLRRRVAADGGPYNGGEADVQLNAEPTPEASWLDTGETGALEEGAFYRYAVVARDTSSLSADTAAVVLQLPDRTPPAPPTDLAALVDDASRQTVLRWQASASRDVGRYIVYRDSEPLAEVSDVALSFRDTTALTAVRYTYAVAAVDTLANEGPRSEPLAFARPDPDPPRPVYNLRARLDRDVTVLTWPAVPAEDLAHYVVESSSIPTGVFQAVGEPLTQTTLRVPTDFGPWFRVRAVDTSGNEGAPSEAVRARR</sequence>
<proteinExistence type="predicted"/>
<feature type="chain" id="PRO_5012717547" description="Fibronectin type-III domain-containing protein" evidence="1">
    <location>
        <begin position="23"/>
        <end position="670"/>
    </location>
</feature>
<dbReference type="SUPFAM" id="SSF49265">
    <property type="entry name" value="Fibronectin type III"/>
    <property type="match status" value="2"/>
</dbReference>
<dbReference type="InterPro" id="IPR003961">
    <property type="entry name" value="FN3_dom"/>
</dbReference>
<dbReference type="EMBL" id="MQWB01000001">
    <property type="protein sequence ID" value="OZC04068.1"/>
    <property type="molecule type" value="Genomic_DNA"/>
</dbReference>
<name>A0A259U2J8_9BACT</name>
<dbReference type="InterPro" id="IPR013783">
    <property type="entry name" value="Ig-like_fold"/>
</dbReference>
<feature type="domain" description="Fibronectin type-III" evidence="2">
    <location>
        <begin position="581"/>
        <end position="660"/>
    </location>
</feature>
<evidence type="ECO:0000256" key="1">
    <source>
        <dbReference type="SAM" id="SignalP"/>
    </source>
</evidence>
<feature type="signal peptide" evidence="1">
    <location>
        <begin position="1"/>
        <end position="22"/>
    </location>
</feature>
<dbReference type="Proteomes" id="UP000216446">
    <property type="component" value="Unassembled WGS sequence"/>
</dbReference>
<dbReference type="RefSeq" id="WP_094550128.1">
    <property type="nucleotide sequence ID" value="NZ_MQWB01000001.1"/>
</dbReference>
<evidence type="ECO:0000313" key="3">
    <source>
        <dbReference type="EMBL" id="OZC04068.1"/>
    </source>
</evidence>
<dbReference type="AlphaFoldDB" id="A0A259U2J8"/>
<protein>
    <recommendedName>
        <fullName evidence="2">Fibronectin type-III domain-containing protein</fullName>
    </recommendedName>
</protein>
<evidence type="ECO:0000259" key="2">
    <source>
        <dbReference type="SMART" id="SM00060"/>
    </source>
</evidence>
<keyword evidence="4" id="KW-1185">Reference proteome</keyword>
<dbReference type="Gene3D" id="2.60.40.10">
    <property type="entry name" value="Immunoglobulins"/>
    <property type="match status" value="4"/>
</dbReference>
<feature type="domain" description="Fibronectin type-III" evidence="2">
    <location>
        <begin position="492"/>
        <end position="568"/>
    </location>
</feature>
<gene>
    <name evidence="3" type="ORF">BSZ36_14390</name>
</gene>
<evidence type="ECO:0000313" key="4">
    <source>
        <dbReference type="Proteomes" id="UP000216446"/>
    </source>
</evidence>
<organism evidence="3 4">
    <name type="scientific">Rubricoccus marinus</name>
    <dbReference type="NCBI Taxonomy" id="716817"/>
    <lineage>
        <taxon>Bacteria</taxon>
        <taxon>Pseudomonadati</taxon>
        <taxon>Rhodothermota</taxon>
        <taxon>Rhodothermia</taxon>
        <taxon>Rhodothermales</taxon>
        <taxon>Rubricoccaceae</taxon>
        <taxon>Rubricoccus</taxon>
    </lineage>
</organism>